<name>A0A158KV90_9BURK</name>
<organism evidence="1 2">
    <name type="scientific">Caballeronia terrestris</name>
    <dbReference type="NCBI Taxonomy" id="1226301"/>
    <lineage>
        <taxon>Bacteria</taxon>
        <taxon>Pseudomonadati</taxon>
        <taxon>Pseudomonadota</taxon>
        <taxon>Betaproteobacteria</taxon>
        <taxon>Burkholderiales</taxon>
        <taxon>Burkholderiaceae</taxon>
        <taxon>Caballeronia</taxon>
    </lineage>
</organism>
<dbReference type="RefSeq" id="WP_087660362.1">
    <property type="nucleotide sequence ID" value="NZ_FCOL02000146.1"/>
</dbReference>
<dbReference type="Proteomes" id="UP000054925">
    <property type="component" value="Unassembled WGS sequence"/>
</dbReference>
<reference evidence="1" key="1">
    <citation type="submission" date="2016-01" db="EMBL/GenBank/DDBJ databases">
        <authorList>
            <person name="Peeters C."/>
        </authorList>
    </citation>
    <scope>NUCLEOTIDE SEQUENCE [LARGE SCALE GENOMIC DNA]</scope>
    <source>
        <strain evidence="1">LMG 22937</strain>
    </source>
</reference>
<dbReference type="OrthoDB" id="9852608at2"/>
<dbReference type="EMBL" id="FCOL02000146">
    <property type="protein sequence ID" value="SAL85007.1"/>
    <property type="molecule type" value="Genomic_DNA"/>
</dbReference>
<sequence length="61" mass="6546">MIDPAWILIVMSHVDSGSTTTFQEFENKRACDAGMNMVVAMATASGDKVRANCISKSGTSY</sequence>
<comment type="caution">
    <text evidence="1">The sequence shown here is derived from an EMBL/GenBank/DDBJ whole genome shotgun (WGS) entry which is preliminary data.</text>
</comment>
<evidence type="ECO:0000313" key="1">
    <source>
        <dbReference type="EMBL" id="SAL85007.1"/>
    </source>
</evidence>
<accession>A0A158KV90</accession>
<dbReference type="AlphaFoldDB" id="A0A158KV90"/>
<protein>
    <submittedName>
        <fullName evidence="1">Uncharacterized protein</fullName>
    </submittedName>
</protein>
<gene>
    <name evidence="1" type="ORF">AWB67_06827</name>
</gene>
<keyword evidence="2" id="KW-1185">Reference proteome</keyword>
<proteinExistence type="predicted"/>
<evidence type="ECO:0000313" key="2">
    <source>
        <dbReference type="Proteomes" id="UP000054925"/>
    </source>
</evidence>